<reference evidence="1 2" key="1">
    <citation type="submission" date="2018-06" db="EMBL/GenBank/DDBJ databases">
        <title>Genomic Encyclopedia of Type Strains, Phase III (KMG-III): the genomes of soil and plant-associated and newly described type strains.</title>
        <authorList>
            <person name="Whitman W."/>
        </authorList>
    </citation>
    <scope>NUCLEOTIDE SEQUENCE [LARGE SCALE GENOMIC DNA]</scope>
    <source>
        <strain evidence="1 2">CGMCC 1.12504</strain>
    </source>
</reference>
<keyword evidence="2" id="KW-1185">Reference proteome</keyword>
<name>A0A328WMN5_9FLAO</name>
<dbReference type="Proteomes" id="UP000249518">
    <property type="component" value="Unassembled WGS sequence"/>
</dbReference>
<dbReference type="AlphaFoldDB" id="A0A328WMN5"/>
<protein>
    <submittedName>
        <fullName evidence="1">Uncharacterized protein</fullName>
    </submittedName>
</protein>
<comment type="caution">
    <text evidence="1">The sequence shown here is derived from an EMBL/GenBank/DDBJ whole genome shotgun (WGS) entry which is preliminary data.</text>
</comment>
<accession>A0A328WMN5</accession>
<evidence type="ECO:0000313" key="1">
    <source>
        <dbReference type="EMBL" id="RAR47403.1"/>
    </source>
</evidence>
<gene>
    <name evidence="1" type="ORF">B0I10_10976</name>
</gene>
<dbReference type="EMBL" id="QLSV01000009">
    <property type="protein sequence ID" value="RAR47403.1"/>
    <property type="molecule type" value="Genomic_DNA"/>
</dbReference>
<sequence length="31" mass="3656">MICENYTPNGVVVVEDVPKENPFNELKDWFE</sequence>
<proteinExistence type="predicted"/>
<organism evidence="1 2">
    <name type="scientific">Flavobacterium lacus</name>
    <dbReference type="NCBI Taxonomy" id="1353778"/>
    <lineage>
        <taxon>Bacteria</taxon>
        <taxon>Pseudomonadati</taxon>
        <taxon>Bacteroidota</taxon>
        <taxon>Flavobacteriia</taxon>
        <taxon>Flavobacteriales</taxon>
        <taxon>Flavobacteriaceae</taxon>
        <taxon>Flavobacterium</taxon>
    </lineage>
</organism>
<evidence type="ECO:0000313" key="2">
    <source>
        <dbReference type="Proteomes" id="UP000249518"/>
    </source>
</evidence>